<reference evidence="2" key="1">
    <citation type="submission" date="2017-09" db="EMBL/GenBank/DDBJ databases">
        <authorList>
            <person name="Varghese N."/>
            <person name="Submissions S."/>
        </authorList>
    </citation>
    <scope>NUCLEOTIDE SEQUENCE [LARGE SCALE GENOMIC DNA]</scope>
    <source>
        <strain evidence="2">JKS000234</strain>
    </source>
</reference>
<gene>
    <name evidence="1" type="ORF">SAMN06273570_4653</name>
</gene>
<evidence type="ECO:0000313" key="2">
    <source>
        <dbReference type="Proteomes" id="UP000219271"/>
    </source>
</evidence>
<proteinExistence type="predicted"/>
<evidence type="ECO:0000313" key="1">
    <source>
        <dbReference type="EMBL" id="SOD60304.1"/>
    </source>
</evidence>
<dbReference type="RefSeq" id="WP_141400278.1">
    <property type="nucleotide sequence ID" value="NZ_OCMY01000002.1"/>
</dbReference>
<dbReference type="OrthoDB" id="6626749at2"/>
<dbReference type="EMBL" id="OCMY01000002">
    <property type="protein sequence ID" value="SOD60304.1"/>
    <property type="molecule type" value="Genomic_DNA"/>
</dbReference>
<protein>
    <submittedName>
        <fullName evidence="1">Uncharacterized protein</fullName>
    </submittedName>
</protein>
<dbReference type="AlphaFoldDB" id="A0A286DP39"/>
<organism evidence="1 2">
    <name type="scientific">Candidatus Pantoea floridensis</name>
    <dbReference type="NCBI Taxonomy" id="1938870"/>
    <lineage>
        <taxon>Bacteria</taxon>
        <taxon>Pseudomonadati</taxon>
        <taxon>Pseudomonadota</taxon>
        <taxon>Gammaproteobacteria</taxon>
        <taxon>Enterobacterales</taxon>
        <taxon>Erwiniaceae</taxon>
        <taxon>Pantoea</taxon>
    </lineage>
</organism>
<accession>A0A286DP39</accession>
<sequence length="169" mass="19148">MNIKTFPEQDHYFNVGLRHFIATFKPSLPAPARYCHFVKLDVHSLVHVVNGTGEFTLPQGNVVLVSSSRCMPLAKFLENTNSGRIRILDITALSKYPWPNLKTPVNVYKNSPSITAGEYKALQLSLQCDALQYLEGAKRKTYYSQRDNALRKLNVKKASSLLLWQESYG</sequence>
<dbReference type="Proteomes" id="UP000219271">
    <property type="component" value="Unassembled WGS sequence"/>
</dbReference>
<keyword evidence="2" id="KW-1185">Reference proteome</keyword>
<name>A0A286DP39_9GAMM</name>